<evidence type="ECO:0000256" key="5">
    <source>
        <dbReference type="ARBA" id="ARBA00022741"/>
    </source>
</evidence>
<keyword evidence="7" id="KW-0067">ATP-binding</keyword>
<dbReference type="Gene3D" id="1.10.533.10">
    <property type="entry name" value="Death Domain, Fas"/>
    <property type="match status" value="1"/>
</dbReference>
<reference evidence="15" key="1">
    <citation type="submission" date="2022-08" db="UniProtKB">
        <authorList>
            <consortium name="EnsemblMetazoa"/>
        </authorList>
    </citation>
    <scope>IDENTIFICATION</scope>
    <source>
        <strain evidence="15">05x7-T-G4-1.051#20</strain>
    </source>
</reference>
<keyword evidence="5" id="KW-0547">Nucleotide-binding</keyword>
<evidence type="ECO:0000256" key="9">
    <source>
        <dbReference type="ARBA" id="ARBA00047899"/>
    </source>
</evidence>
<comment type="catalytic activity">
    <reaction evidence="10">
        <text>L-seryl-[protein] + ATP = O-phospho-L-seryl-[protein] + ADP + H(+)</text>
        <dbReference type="Rhea" id="RHEA:17989"/>
        <dbReference type="Rhea" id="RHEA-COMP:9863"/>
        <dbReference type="Rhea" id="RHEA-COMP:11604"/>
        <dbReference type="ChEBI" id="CHEBI:15378"/>
        <dbReference type="ChEBI" id="CHEBI:29999"/>
        <dbReference type="ChEBI" id="CHEBI:30616"/>
        <dbReference type="ChEBI" id="CHEBI:83421"/>
        <dbReference type="ChEBI" id="CHEBI:456216"/>
        <dbReference type="EC" id="2.7.11.1"/>
    </reaction>
</comment>
<dbReference type="PANTHER" id="PTHR24171:SF8">
    <property type="entry name" value="BRCA1-ASSOCIATED RING DOMAIN PROTEIN 1"/>
    <property type="match status" value="1"/>
</dbReference>
<dbReference type="GO" id="GO:0005524">
    <property type="term" value="F:ATP binding"/>
    <property type="evidence" value="ECO:0007669"/>
    <property type="project" value="UniProtKB-KW"/>
</dbReference>
<keyword evidence="16" id="KW-1185">Reference proteome</keyword>
<dbReference type="OMA" id="WARRMEY"/>
<evidence type="ECO:0000256" key="10">
    <source>
        <dbReference type="ARBA" id="ARBA00048679"/>
    </source>
</evidence>
<keyword evidence="6" id="KW-0418">Kinase</keyword>
<dbReference type="EC" id="2.7.11.1" evidence="2"/>
<keyword evidence="4" id="KW-0677">Repeat</keyword>
<evidence type="ECO:0000313" key="15">
    <source>
        <dbReference type="EnsemblMetazoa" id="G15775.4:cds"/>
    </source>
</evidence>
<dbReference type="Gene3D" id="1.25.40.20">
    <property type="entry name" value="Ankyrin repeat-containing domain"/>
    <property type="match status" value="2"/>
</dbReference>
<comment type="catalytic activity">
    <reaction evidence="9">
        <text>L-threonyl-[protein] + ATP = O-phospho-L-threonyl-[protein] + ADP + H(+)</text>
        <dbReference type="Rhea" id="RHEA:46608"/>
        <dbReference type="Rhea" id="RHEA-COMP:11060"/>
        <dbReference type="Rhea" id="RHEA-COMP:11605"/>
        <dbReference type="ChEBI" id="CHEBI:15378"/>
        <dbReference type="ChEBI" id="CHEBI:30013"/>
        <dbReference type="ChEBI" id="CHEBI:30616"/>
        <dbReference type="ChEBI" id="CHEBI:61977"/>
        <dbReference type="ChEBI" id="CHEBI:456216"/>
        <dbReference type="EC" id="2.7.11.1"/>
    </reaction>
</comment>
<dbReference type="SUPFAM" id="SSF52540">
    <property type="entry name" value="P-loop containing nucleoside triphosphate hydrolases"/>
    <property type="match status" value="1"/>
</dbReference>
<dbReference type="InterPro" id="IPR027417">
    <property type="entry name" value="P-loop_NTPase"/>
</dbReference>
<name>A0A8W8ITE2_MAGGI</name>
<dbReference type="InterPro" id="IPR020859">
    <property type="entry name" value="ROC"/>
</dbReference>
<dbReference type="InterPro" id="IPR032171">
    <property type="entry name" value="COR-A"/>
</dbReference>
<dbReference type="InterPro" id="IPR002110">
    <property type="entry name" value="Ankyrin_rpt"/>
</dbReference>
<evidence type="ECO:0000256" key="6">
    <source>
        <dbReference type="ARBA" id="ARBA00022777"/>
    </source>
</evidence>
<dbReference type="EnsemblMetazoa" id="G15775.4">
    <property type="protein sequence ID" value="G15775.4:cds"/>
    <property type="gene ID" value="G15775"/>
</dbReference>
<dbReference type="Gene3D" id="3.40.50.300">
    <property type="entry name" value="P-loop containing nucleotide triphosphate hydrolases"/>
    <property type="match status" value="1"/>
</dbReference>
<dbReference type="SUPFAM" id="SSF47986">
    <property type="entry name" value="DEATH domain"/>
    <property type="match status" value="1"/>
</dbReference>
<dbReference type="InterPro" id="IPR036388">
    <property type="entry name" value="WH-like_DNA-bd_sf"/>
</dbReference>
<evidence type="ECO:0000256" key="1">
    <source>
        <dbReference type="ARBA" id="ARBA00001946"/>
    </source>
</evidence>
<evidence type="ECO:0000256" key="4">
    <source>
        <dbReference type="ARBA" id="ARBA00022737"/>
    </source>
</evidence>
<dbReference type="Pfam" id="PF12796">
    <property type="entry name" value="Ank_2"/>
    <property type="match status" value="1"/>
</dbReference>
<evidence type="ECO:0000256" key="2">
    <source>
        <dbReference type="ARBA" id="ARBA00012513"/>
    </source>
</evidence>
<dbReference type="CDD" id="cd01670">
    <property type="entry name" value="Death"/>
    <property type="match status" value="1"/>
</dbReference>
<feature type="domain" description="Death" evidence="13">
    <location>
        <begin position="966"/>
        <end position="1031"/>
    </location>
</feature>
<dbReference type="InterPro" id="IPR011029">
    <property type="entry name" value="DEATH-like_dom_sf"/>
</dbReference>
<feature type="repeat" description="ANK" evidence="11">
    <location>
        <begin position="113"/>
        <end position="145"/>
    </location>
</feature>
<evidence type="ECO:0000256" key="11">
    <source>
        <dbReference type="PROSITE-ProRule" id="PRU00023"/>
    </source>
</evidence>
<dbReference type="Proteomes" id="UP000005408">
    <property type="component" value="Unassembled WGS sequence"/>
</dbReference>
<dbReference type="SUPFAM" id="SSF48403">
    <property type="entry name" value="Ankyrin repeat"/>
    <property type="match status" value="1"/>
</dbReference>
<dbReference type="AlphaFoldDB" id="A0A8W8ITE2"/>
<evidence type="ECO:0000256" key="3">
    <source>
        <dbReference type="ARBA" id="ARBA00022679"/>
    </source>
</evidence>
<feature type="repeat" description="ANK" evidence="11">
    <location>
        <begin position="47"/>
        <end position="79"/>
    </location>
</feature>
<feature type="domain" description="Death" evidence="13">
    <location>
        <begin position="1066"/>
        <end position="1131"/>
    </location>
</feature>
<evidence type="ECO:0000256" key="8">
    <source>
        <dbReference type="ARBA" id="ARBA00023043"/>
    </source>
</evidence>
<keyword evidence="3" id="KW-0808">Transferase</keyword>
<feature type="compositionally biased region" description="Polar residues" evidence="12">
    <location>
        <begin position="343"/>
        <end position="365"/>
    </location>
</feature>
<evidence type="ECO:0000259" key="13">
    <source>
        <dbReference type="PROSITE" id="PS50017"/>
    </source>
</evidence>
<dbReference type="Gene3D" id="1.10.10.10">
    <property type="entry name" value="Winged helix-like DNA-binding domain superfamily/Winged helix DNA-binding domain"/>
    <property type="match status" value="1"/>
</dbReference>
<feature type="domain" description="Roc" evidence="14">
    <location>
        <begin position="215"/>
        <end position="578"/>
    </location>
</feature>
<dbReference type="Pfam" id="PF08477">
    <property type="entry name" value="Roc"/>
    <property type="match status" value="1"/>
</dbReference>
<dbReference type="InterPro" id="IPR036770">
    <property type="entry name" value="Ankyrin_rpt-contain_sf"/>
</dbReference>
<evidence type="ECO:0000259" key="14">
    <source>
        <dbReference type="PROSITE" id="PS51424"/>
    </source>
</evidence>
<feature type="repeat" description="ANK" evidence="11">
    <location>
        <begin position="80"/>
        <end position="112"/>
    </location>
</feature>
<evidence type="ECO:0000313" key="16">
    <source>
        <dbReference type="Proteomes" id="UP000005408"/>
    </source>
</evidence>
<accession>A0A8W8ITE2</accession>
<dbReference type="GO" id="GO:0016301">
    <property type="term" value="F:kinase activity"/>
    <property type="evidence" value="ECO:0007669"/>
    <property type="project" value="UniProtKB-KW"/>
</dbReference>
<feature type="region of interest" description="Disordered" evidence="12">
    <location>
        <begin position="341"/>
        <end position="365"/>
    </location>
</feature>
<proteinExistence type="predicted"/>
<evidence type="ECO:0000256" key="7">
    <source>
        <dbReference type="ARBA" id="ARBA00022840"/>
    </source>
</evidence>
<evidence type="ECO:0000256" key="12">
    <source>
        <dbReference type="SAM" id="MobiDB-lite"/>
    </source>
</evidence>
<dbReference type="PROSITE" id="PS50088">
    <property type="entry name" value="ANK_REPEAT"/>
    <property type="match status" value="3"/>
</dbReference>
<dbReference type="PROSITE" id="PS50017">
    <property type="entry name" value="DEATH_DOMAIN"/>
    <property type="match status" value="2"/>
</dbReference>
<dbReference type="PROSITE" id="PS51424">
    <property type="entry name" value="ROC"/>
    <property type="match status" value="1"/>
</dbReference>
<dbReference type="OrthoDB" id="5962960at2759"/>
<dbReference type="PROSITE" id="PS50297">
    <property type="entry name" value="ANK_REP_REGION"/>
    <property type="match status" value="3"/>
</dbReference>
<dbReference type="GO" id="GO:0007165">
    <property type="term" value="P:signal transduction"/>
    <property type="evidence" value="ECO:0007669"/>
    <property type="project" value="InterPro"/>
</dbReference>
<keyword evidence="8 11" id="KW-0040">ANK repeat</keyword>
<comment type="cofactor">
    <cofactor evidence="1">
        <name>Mg(2+)</name>
        <dbReference type="ChEBI" id="CHEBI:18420"/>
    </cofactor>
</comment>
<dbReference type="Gene3D" id="3.30.70.1390">
    <property type="entry name" value="ROC domain from the Parkinson's disease-associated leucine-rich repeat kinase 2"/>
    <property type="match status" value="1"/>
</dbReference>
<protein>
    <recommendedName>
        <fullName evidence="2">non-specific serine/threonine protein kinase</fullName>
        <ecNumber evidence="2">2.7.11.1</ecNumber>
    </recommendedName>
</protein>
<dbReference type="InterPro" id="IPR000488">
    <property type="entry name" value="Death_dom"/>
</dbReference>
<organism evidence="15 16">
    <name type="scientific">Magallana gigas</name>
    <name type="common">Pacific oyster</name>
    <name type="synonym">Crassostrea gigas</name>
    <dbReference type="NCBI Taxonomy" id="29159"/>
    <lineage>
        <taxon>Eukaryota</taxon>
        <taxon>Metazoa</taxon>
        <taxon>Spiralia</taxon>
        <taxon>Lophotrochozoa</taxon>
        <taxon>Mollusca</taxon>
        <taxon>Bivalvia</taxon>
        <taxon>Autobranchia</taxon>
        <taxon>Pteriomorphia</taxon>
        <taxon>Ostreida</taxon>
        <taxon>Ostreoidea</taxon>
        <taxon>Ostreidae</taxon>
        <taxon>Magallana</taxon>
    </lineage>
</organism>
<dbReference type="PANTHER" id="PTHR24171">
    <property type="entry name" value="ANKYRIN REPEAT DOMAIN-CONTAINING PROTEIN 39-RELATED"/>
    <property type="match status" value="1"/>
</dbReference>
<dbReference type="SMART" id="SM00248">
    <property type="entry name" value="ANK"/>
    <property type="match status" value="4"/>
</dbReference>
<dbReference type="Pfam" id="PF16095">
    <property type="entry name" value="COR-A"/>
    <property type="match status" value="1"/>
</dbReference>
<sequence>MMFSVDSSSKSDPLLEKLWIAALDGRTDEAKELIEKGANVNAATDLFKATALHRASLMGKSAAVDVLLRIGANINQEDGDGLTALHMAVTNGHRVIMQHLLRAGACVDAQNRDGRTPLHIAAINGDFKSIQLLISETASIEALDKHGHSPLDLARKKIEEKKDEGLTAEAEPLYKAVALLESSHKKAVDRIKQPSVLQNFGEDAESRFHKYLQQGSEDHYEINLMFIGQAGVGKTTLTKGLLGELDPHVIPASTNGIDLHQHRCKYDRQTRHIYPVSEDNSDHSLNQRIGSLIQMSLKGTPVQCSGRVPEESLENPSNYSFIHEKKQLICEGVTAAHEDNYTKTDPQSLDSASFQGNSETYSASSHANQDSFTCTVVTDDMNQTNPTVSMSNIENSMSDVTTQDSLPTSSTHVKSLVNRAKLSSTEEKPERLVPITIWDFGGQEVFYTTHQTFLSSSCVYMMAFNLFELWQESDPMKTSNTTLDTISFWINSVITYAKHSVLGYPKIVLIGTHADCFPVEQKGSSLWKIFQRLEKYFRRSVQRQHLVISPRYFIDARDAEGVPFDILRQCVMEIAESLPDWGLPIPHKWVVLENLIADMKSSGCKVVSVEKLQSVLSNEFYFKRQEIEDFLTFQHSYSKVLYFKESHLFENVILDPCWVIDALSSFITDEGTTNYPTNTKSAEWTNLRVKGKLSRSFIEDVWGHSSFYPFKDYLLSVLCRLDMITQSKSENVFYVPGMVTEKCPAQIVNDLQSATKIGLVSFKISFKNNFLPPAIYNRMVAAFISMFENSSPLSTQLFNDCAIFELSRSRWTMLCKEGHEILVFTYISDRRGKAADLKAFRGVYSITLDCLRDLLKIYSAFQNPALRQNDLPFEIHCQGCRSPLCYISKEVFHGLSRYQCPHHGDYLCSVEVLEEIFGIREIEADRDPVISTENHSSDEIPAIKENKECFLDYIASRFPGTDCVFLAAALGFGLHLVEKQRHEFASQHELVFNILYNWEKSHPFPHSKNLLLQALENTEHREMVEEMKTFSFKKYWDSASLLDISGPEEQTSDKDLVIVSKNVKHFKRLLRFLKVPQEDIDDCERELKGEAADYISLISLSRWKSLNSNATRLNLCAALLYMELRDLVDRLVTQWKV</sequence>